<name>A0AAD9TNC8_9ROSI</name>
<keyword evidence="3" id="KW-1185">Reference proteome</keyword>
<gene>
    <name evidence="2" type="ORF">Ddye_026777</name>
</gene>
<dbReference type="InterPro" id="IPR000477">
    <property type="entry name" value="RT_dom"/>
</dbReference>
<evidence type="ECO:0000313" key="3">
    <source>
        <dbReference type="Proteomes" id="UP001280121"/>
    </source>
</evidence>
<dbReference type="EMBL" id="JANJYI010000008">
    <property type="protein sequence ID" value="KAK2638982.1"/>
    <property type="molecule type" value="Genomic_DNA"/>
</dbReference>
<protein>
    <recommendedName>
        <fullName evidence="1">Reverse transcriptase domain-containing protein</fullName>
    </recommendedName>
</protein>
<accession>A0AAD9TNC8</accession>
<evidence type="ECO:0000259" key="1">
    <source>
        <dbReference type="Pfam" id="PF00078"/>
    </source>
</evidence>
<dbReference type="PANTHER" id="PTHR31635">
    <property type="entry name" value="REVERSE TRANSCRIPTASE DOMAIN-CONTAINING PROTEIN-RELATED"/>
    <property type="match status" value="1"/>
</dbReference>
<comment type="caution">
    <text evidence="2">The sequence shown here is derived from an EMBL/GenBank/DDBJ whole genome shotgun (WGS) entry which is preliminary data.</text>
</comment>
<dbReference type="PANTHER" id="PTHR31635:SF196">
    <property type="entry name" value="REVERSE TRANSCRIPTASE DOMAIN-CONTAINING PROTEIN-RELATED"/>
    <property type="match status" value="1"/>
</dbReference>
<dbReference type="AlphaFoldDB" id="A0AAD9TNC8"/>
<reference evidence="2" key="1">
    <citation type="journal article" date="2023" name="Plant J.">
        <title>Genome sequences and population genomics provide insights into the demographic history, inbreeding, and mutation load of two 'living fossil' tree species of Dipteronia.</title>
        <authorList>
            <person name="Feng Y."/>
            <person name="Comes H.P."/>
            <person name="Chen J."/>
            <person name="Zhu S."/>
            <person name="Lu R."/>
            <person name="Zhang X."/>
            <person name="Li P."/>
            <person name="Qiu J."/>
            <person name="Olsen K.M."/>
            <person name="Qiu Y."/>
        </authorList>
    </citation>
    <scope>NUCLEOTIDE SEQUENCE</scope>
    <source>
        <strain evidence="2">KIB01</strain>
    </source>
</reference>
<sequence length="181" mass="20930">MAVASKVWVLTIVYANPNVAVRRSLSAIRNYLKGPMLVMEDFNKIVNGLEKRVYSPLDMTQVRPISLCNTTYRIISKIIVQRHRDIMPSLVSLNQVAFVPRRQIQDNIVISQEVFLKFRTMKGRRGHITWKIDPAKDYDKLQWSFIKSVLVEIGIDEKLIELIMWCITSVRCPVILNGELT</sequence>
<organism evidence="2 3">
    <name type="scientific">Dipteronia dyeriana</name>
    <dbReference type="NCBI Taxonomy" id="168575"/>
    <lineage>
        <taxon>Eukaryota</taxon>
        <taxon>Viridiplantae</taxon>
        <taxon>Streptophyta</taxon>
        <taxon>Embryophyta</taxon>
        <taxon>Tracheophyta</taxon>
        <taxon>Spermatophyta</taxon>
        <taxon>Magnoliopsida</taxon>
        <taxon>eudicotyledons</taxon>
        <taxon>Gunneridae</taxon>
        <taxon>Pentapetalae</taxon>
        <taxon>rosids</taxon>
        <taxon>malvids</taxon>
        <taxon>Sapindales</taxon>
        <taxon>Sapindaceae</taxon>
        <taxon>Hippocastanoideae</taxon>
        <taxon>Acereae</taxon>
        <taxon>Dipteronia</taxon>
    </lineage>
</organism>
<dbReference type="Proteomes" id="UP001280121">
    <property type="component" value="Unassembled WGS sequence"/>
</dbReference>
<dbReference type="Pfam" id="PF00078">
    <property type="entry name" value="RVT_1"/>
    <property type="match status" value="1"/>
</dbReference>
<proteinExistence type="predicted"/>
<dbReference type="SUPFAM" id="SSF56672">
    <property type="entry name" value="DNA/RNA polymerases"/>
    <property type="match status" value="1"/>
</dbReference>
<evidence type="ECO:0000313" key="2">
    <source>
        <dbReference type="EMBL" id="KAK2638982.1"/>
    </source>
</evidence>
<dbReference type="InterPro" id="IPR043502">
    <property type="entry name" value="DNA/RNA_pol_sf"/>
</dbReference>
<feature type="domain" description="Reverse transcriptase" evidence="1">
    <location>
        <begin position="59"/>
        <end position="164"/>
    </location>
</feature>